<keyword evidence="2" id="KW-1185">Reference proteome</keyword>
<organism evidence="2 3">
    <name type="scientific">Acrobeloides nanus</name>
    <dbReference type="NCBI Taxonomy" id="290746"/>
    <lineage>
        <taxon>Eukaryota</taxon>
        <taxon>Metazoa</taxon>
        <taxon>Ecdysozoa</taxon>
        <taxon>Nematoda</taxon>
        <taxon>Chromadorea</taxon>
        <taxon>Rhabditida</taxon>
        <taxon>Tylenchina</taxon>
        <taxon>Cephalobomorpha</taxon>
        <taxon>Cephaloboidea</taxon>
        <taxon>Cephalobidae</taxon>
        <taxon>Acrobeloides</taxon>
    </lineage>
</organism>
<dbReference type="AlphaFoldDB" id="A0A914DAJ4"/>
<dbReference type="InterPro" id="IPR006149">
    <property type="entry name" value="EB_dom"/>
</dbReference>
<evidence type="ECO:0000313" key="3">
    <source>
        <dbReference type="WBParaSite" id="ACRNAN_scaffold22.g27131.t1"/>
    </source>
</evidence>
<dbReference type="WBParaSite" id="ACRNAN_scaffold22.g27131.t1">
    <property type="protein sequence ID" value="ACRNAN_scaffold22.g27131.t1"/>
    <property type="gene ID" value="ACRNAN_scaffold22.g27131"/>
</dbReference>
<accession>A0A914DAJ4</accession>
<feature type="domain" description="EB" evidence="1">
    <location>
        <begin position="38"/>
        <end position="91"/>
    </location>
</feature>
<reference evidence="3" key="1">
    <citation type="submission" date="2022-11" db="UniProtKB">
        <authorList>
            <consortium name="WormBaseParasite"/>
        </authorList>
    </citation>
    <scope>IDENTIFICATION</scope>
</reference>
<proteinExistence type="predicted"/>
<sequence length="104" mass="11428">MPENVKEVPYYVGIGKVCDKFERFCAGNSVCHLNVCTCPVNTKQIGRECVPTIVALPGESCELQQMCLGFSHCIDGVCRCVEGTRTYRGRCISPTTGLSLNFMN</sequence>
<evidence type="ECO:0000259" key="1">
    <source>
        <dbReference type="Pfam" id="PF01683"/>
    </source>
</evidence>
<evidence type="ECO:0000313" key="2">
    <source>
        <dbReference type="Proteomes" id="UP000887540"/>
    </source>
</evidence>
<protein>
    <submittedName>
        <fullName evidence="3">EB domain-containing protein</fullName>
    </submittedName>
</protein>
<name>A0A914DAJ4_9BILA</name>
<dbReference type="Proteomes" id="UP000887540">
    <property type="component" value="Unplaced"/>
</dbReference>
<dbReference type="Pfam" id="PF01683">
    <property type="entry name" value="EB"/>
    <property type="match status" value="1"/>
</dbReference>